<sequence length="408" mass="45126">MPSAPRSLFVAGFDSGLKLADRFAEAFEQAGAEVTLAAPTTGTRHQLSPGQVRAITSRPVRYLPQEEILRLARDSDTVVPIYDGSRVEQFIAAVHETPGQGRLPVIGTAYVGMVLYNNLHGYIWRALGDVIAVNSAEDLRDFLETARALGLPEDNLLLTGLPLLPAHPAPARGGAVRRVLFADQPTVPALAEERAYLYDRLADYARRHPDREMIVRPRHRPDEATFHEMTYSPAVHFARVAPPPNLRIDYTPIAERLPSTDLVLSVSSTAILEALAAGCRVAFLADFFGEPFLNSRFVRSGLLRTFDALDTDDIGTPDPEWLRDVFPSAATSPAATFAARMLELVEADDRPHDRAWAHPFHQNRRRIAGAVRERADALAGSPLRRAVRAALPEPVRRRLLTAARRIRR</sequence>
<gene>
    <name evidence="1" type="ORF">ACFFGH_29800</name>
</gene>
<organism evidence="1 2">
    <name type="scientific">Lysobacter korlensis</name>
    <dbReference type="NCBI Taxonomy" id="553636"/>
    <lineage>
        <taxon>Bacteria</taxon>
        <taxon>Pseudomonadati</taxon>
        <taxon>Pseudomonadota</taxon>
        <taxon>Gammaproteobacteria</taxon>
        <taxon>Lysobacterales</taxon>
        <taxon>Lysobacteraceae</taxon>
        <taxon>Lysobacter</taxon>
    </lineage>
</organism>
<evidence type="ECO:0000313" key="2">
    <source>
        <dbReference type="Proteomes" id="UP001589896"/>
    </source>
</evidence>
<dbReference type="Pfam" id="PF20471">
    <property type="entry name" value="DUF6716"/>
    <property type="match status" value="1"/>
</dbReference>
<name>A0ABV6S005_9GAMM</name>
<protein>
    <submittedName>
        <fullName evidence="1">DUF6716 putative glycosyltransferase</fullName>
    </submittedName>
</protein>
<comment type="caution">
    <text evidence="1">The sequence shown here is derived from an EMBL/GenBank/DDBJ whole genome shotgun (WGS) entry which is preliminary data.</text>
</comment>
<dbReference type="Proteomes" id="UP001589896">
    <property type="component" value="Unassembled WGS sequence"/>
</dbReference>
<dbReference type="SUPFAM" id="SSF53756">
    <property type="entry name" value="UDP-Glycosyltransferase/glycogen phosphorylase"/>
    <property type="match status" value="1"/>
</dbReference>
<evidence type="ECO:0000313" key="1">
    <source>
        <dbReference type="EMBL" id="MFC0682047.1"/>
    </source>
</evidence>
<proteinExistence type="predicted"/>
<dbReference type="EMBL" id="JBHLTG010000010">
    <property type="protein sequence ID" value="MFC0682047.1"/>
    <property type="molecule type" value="Genomic_DNA"/>
</dbReference>
<accession>A0ABV6S005</accession>
<keyword evidence="2" id="KW-1185">Reference proteome</keyword>
<reference evidence="1 2" key="1">
    <citation type="submission" date="2024-09" db="EMBL/GenBank/DDBJ databases">
        <authorList>
            <person name="Sun Q."/>
            <person name="Mori K."/>
        </authorList>
    </citation>
    <scope>NUCLEOTIDE SEQUENCE [LARGE SCALE GENOMIC DNA]</scope>
    <source>
        <strain evidence="1 2">KCTC 23076</strain>
    </source>
</reference>
<dbReference type="RefSeq" id="WP_386675699.1">
    <property type="nucleotide sequence ID" value="NZ_JBHLTG010000010.1"/>
</dbReference>
<dbReference type="InterPro" id="IPR046561">
    <property type="entry name" value="DUF6716"/>
</dbReference>